<dbReference type="InterPro" id="IPR000182">
    <property type="entry name" value="GNAT_dom"/>
</dbReference>
<feature type="domain" description="N-acetyltransferase" evidence="2">
    <location>
        <begin position="74"/>
        <end position="155"/>
    </location>
</feature>
<accession>A0A2T4UI94</accession>
<dbReference type="EMBL" id="PYYB01000001">
    <property type="protein sequence ID" value="PTL58961.1"/>
    <property type="molecule type" value="Genomic_DNA"/>
</dbReference>
<evidence type="ECO:0000313" key="4">
    <source>
        <dbReference type="Proteomes" id="UP000240739"/>
    </source>
</evidence>
<reference evidence="3 4" key="1">
    <citation type="submission" date="2018-03" db="EMBL/GenBank/DDBJ databases">
        <title>Aquarubrobacter algicola gen. nov., sp. nov., a novel actinobacterium isolated from shallow eutrophic lake during the end of cyanobacterial harmful algal blooms.</title>
        <authorList>
            <person name="Chun S.J."/>
        </authorList>
    </citation>
    <scope>NUCLEOTIDE SEQUENCE [LARGE SCALE GENOMIC DNA]</scope>
    <source>
        <strain evidence="3 4">Seoho-28</strain>
    </source>
</reference>
<evidence type="ECO:0000313" key="3">
    <source>
        <dbReference type="EMBL" id="PTL58961.1"/>
    </source>
</evidence>
<dbReference type="InterPro" id="IPR016181">
    <property type="entry name" value="Acyl_CoA_acyltransferase"/>
</dbReference>
<dbReference type="AlphaFoldDB" id="A0A2T4UI94"/>
<dbReference type="Gene3D" id="3.40.630.30">
    <property type="match status" value="1"/>
</dbReference>
<sequence length="167" mass="18448">MQTSLEMRSPADLRPAAPPRIPADLTPVPPEKDDVNRRLYRGVGAAHAWTDRLSWTPERWAAWTASVTTHRALAAVHGVPCEAGFFELAVQPRGTVEIVIFGLLPDYHGLGLGGWLLTRAIEEAWALHPDGTRRVWVHTRRLDGPAALPNYRARGLRPFDALVSALP</sequence>
<comment type="caution">
    <text evidence="3">The sequence shown here is derived from an EMBL/GenBank/DDBJ whole genome shotgun (WGS) entry which is preliminary data.</text>
</comment>
<organism evidence="3 4">
    <name type="scientific">Paraconexibacter algicola</name>
    <dbReference type="NCBI Taxonomy" id="2133960"/>
    <lineage>
        <taxon>Bacteria</taxon>
        <taxon>Bacillati</taxon>
        <taxon>Actinomycetota</taxon>
        <taxon>Thermoleophilia</taxon>
        <taxon>Solirubrobacterales</taxon>
        <taxon>Paraconexibacteraceae</taxon>
        <taxon>Paraconexibacter</taxon>
    </lineage>
</organism>
<protein>
    <submittedName>
        <fullName evidence="3">GNAT family N-acetyltransferase</fullName>
    </submittedName>
</protein>
<keyword evidence="3" id="KW-0808">Transferase</keyword>
<proteinExistence type="predicted"/>
<evidence type="ECO:0000256" key="1">
    <source>
        <dbReference type="SAM" id="MobiDB-lite"/>
    </source>
</evidence>
<dbReference type="Proteomes" id="UP000240739">
    <property type="component" value="Unassembled WGS sequence"/>
</dbReference>
<keyword evidence="4" id="KW-1185">Reference proteome</keyword>
<dbReference type="GO" id="GO:0016747">
    <property type="term" value="F:acyltransferase activity, transferring groups other than amino-acyl groups"/>
    <property type="evidence" value="ECO:0007669"/>
    <property type="project" value="InterPro"/>
</dbReference>
<dbReference type="Pfam" id="PF00583">
    <property type="entry name" value="Acetyltransf_1"/>
    <property type="match status" value="1"/>
</dbReference>
<evidence type="ECO:0000259" key="2">
    <source>
        <dbReference type="Pfam" id="PF00583"/>
    </source>
</evidence>
<dbReference type="SUPFAM" id="SSF55729">
    <property type="entry name" value="Acyl-CoA N-acyltransferases (Nat)"/>
    <property type="match status" value="1"/>
</dbReference>
<feature type="region of interest" description="Disordered" evidence="1">
    <location>
        <begin position="1"/>
        <end position="32"/>
    </location>
</feature>
<name>A0A2T4UI94_9ACTN</name>
<gene>
    <name evidence="3" type="ORF">C7Y72_04505</name>
</gene>